<evidence type="ECO:0000256" key="13">
    <source>
        <dbReference type="ARBA" id="ARBA00023055"/>
    </source>
</evidence>
<feature type="transmembrane region" description="Helical" evidence="20">
    <location>
        <begin position="111"/>
        <end position="131"/>
    </location>
</feature>
<dbReference type="EMBL" id="LCTW02000044">
    <property type="protein sequence ID" value="KXX81007.1"/>
    <property type="molecule type" value="Genomic_DNA"/>
</dbReference>
<dbReference type="OrthoDB" id="10253869at2759"/>
<keyword evidence="14 20" id="KW-0472">Membrane</keyword>
<evidence type="ECO:0000256" key="2">
    <source>
        <dbReference type="ARBA" id="ARBA00004585"/>
    </source>
</evidence>
<dbReference type="SUPFAM" id="SSF56801">
    <property type="entry name" value="Acetyl-CoA synthetase-like"/>
    <property type="match status" value="1"/>
</dbReference>
<evidence type="ECO:0000256" key="18">
    <source>
        <dbReference type="ARBA" id="ARBA00068795"/>
    </source>
</evidence>
<dbReference type="GO" id="GO:0005324">
    <property type="term" value="F:long-chain fatty acid transmembrane transporter activity"/>
    <property type="evidence" value="ECO:0007669"/>
    <property type="project" value="TreeGrafter"/>
</dbReference>
<reference evidence="22 23" key="1">
    <citation type="journal article" date="2016" name="Genome Announc.">
        <title>Genome Sequence of Madurella mycetomatis mm55, Isolated from a Human Mycetoma Case in Sudan.</title>
        <authorList>
            <person name="Smit S."/>
            <person name="Derks M.F."/>
            <person name="Bervoets S."/>
            <person name="Fahal A."/>
            <person name="van Leeuwen W."/>
            <person name="van Belkum A."/>
            <person name="van de Sande W.W."/>
        </authorList>
    </citation>
    <scope>NUCLEOTIDE SEQUENCE [LARGE SCALE GENOMIC DNA]</scope>
    <source>
        <strain evidence="23">mm55</strain>
    </source>
</reference>
<dbReference type="InterPro" id="IPR000873">
    <property type="entry name" value="AMP-dep_synth/lig_dom"/>
</dbReference>
<dbReference type="PANTHER" id="PTHR43107">
    <property type="entry name" value="LONG-CHAIN FATTY ACID TRANSPORT PROTEIN"/>
    <property type="match status" value="1"/>
</dbReference>
<dbReference type="PROSITE" id="PS00455">
    <property type="entry name" value="AMP_BINDING"/>
    <property type="match status" value="1"/>
</dbReference>
<dbReference type="Proteomes" id="UP000078237">
    <property type="component" value="Unassembled WGS sequence"/>
</dbReference>
<evidence type="ECO:0000256" key="10">
    <source>
        <dbReference type="ARBA" id="ARBA00022741"/>
    </source>
</evidence>
<keyword evidence="9 20" id="KW-0812">Transmembrane</keyword>
<keyword evidence="5" id="KW-0813">Transport</keyword>
<evidence type="ECO:0000256" key="1">
    <source>
        <dbReference type="ARBA" id="ARBA00004502"/>
    </source>
</evidence>
<organism evidence="22 23">
    <name type="scientific">Madurella mycetomatis</name>
    <dbReference type="NCBI Taxonomy" id="100816"/>
    <lineage>
        <taxon>Eukaryota</taxon>
        <taxon>Fungi</taxon>
        <taxon>Dikarya</taxon>
        <taxon>Ascomycota</taxon>
        <taxon>Pezizomycotina</taxon>
        <taxon>Sordariomycetes</taxon>
        <taxon>Sordariomycetidae</taxon>
        <taxon>Sordariales</taxon>
        <taxon>Sordariales incertae sedis</taxon>
        <taxon>Madurella</taxon>
    </lineage>
</organism>
<dbReference type="InterPro" id="IPR042099">
    <property type="entry name" value="ANL_N_sf"/>
</dbReference>
<keyword evidence="12 20" id="KW-1133">Transmembrane helix</keyword>
<sequence length="662" mass="74587">MDSLASTAVAATLPPLLYMYADAKLHLRKDLRQLIGRAFIRRAFARAARADRVSPYYFIAANAAKLGSKEAVWYRDTAGKITSYSWAEVLERSNQFAWWFRARGVKKRDLVGFYMLNSAEFVFAWIGLWAVGAAPAMINYHLRGDALIHCLDVSRANLVLVDGDEAAEGRIAEILQGGATTSKRTVGGREVEFVRLADIKREVRVMRTDVPGDEFRSGIKGTDPMGLFFTSGTTGMPKGCALPVVAAFGHGYGTVAGTNPVDGDDERYYVCMPYYHGTGGINVMAQLMAGNTICVAPKFSVSYFWRDIRDSRATWFVYVGETLRYLLAAPPSPLDRQHHVHSIYGNGLRPDVWQRFRERFGIVRIFEFFNSTEGMLALDNPSQNDYTANAVGHHGFLQRWKYHKYYVPVAVDTETGDIARDPKTGFAYRMPYDVGGEILVRVPFERQFPGYWGNAEATEKKFVRDVFQKGDCYYRTGDALRRDGEGRWFFLDRLGDTFRWKGENVSTAEVSEVLGRYPGVLDANVYGVQLPGHDGKAGTAAIYIDPALRESFDHQDFLRYVVTLLGSTVWKLIGLALITVSRHARTHLPRYAVPLFLRHVEAPSSTHNNKQNKIPLKREGVHPDKVTPGDKVFWIERHGKGITYIPFTRQDWEDLHAGKAKL</sequence>
<comment type="catalytic activity">
    <reaction evidence="16">
        <text>a very long-chain fatty acid + ATP + CoA = a very long-chain fatty acyl-CoA + AMP + diphosphate</text>
        <dbReference type="Rhea" id="RHEA:54536"/>
        <dbReference type="ChEBI" id="CHEBI:30616"/>
        <dbReference type="ChEBI" id="CHEBI:33019"/>
        <dbReference type="ChEBI" id="CHEBI:57287"/>
        <dbReference type="ChEBI" id="CHEBI:58950"/>
        <dbReference type="ChEBI" id="CHEBI:138261"/>
        <dbReference type="ChEBI" id="CHEBI:456215"/>
    </reaction>
</comment>
<evidence type="ECO:0000256" key="5">
    <source>
        <dbReference type="ARBA" id="ARBA00022448"/>
    </source>
</evidence>
<dbReference type="InterPro" id="IPR045851">
    <property type="entry name" value="AMP-bd_C_sf"/>
</dbReference>
<comment type="function">
    <text evidence="17">Acyl-CoA synthetase required for both the import of long chain fatty acids (LCFAs) (C14-C18) and the activation very long chain fatty acids (VLCFAs) (C20-C26) by esterification of the fatty acids into metabolically active CoA-thioesters for subsequent degradation or incorporation into phospholipids. The transport and fatty acyl-CoA synthetase activities are genetically separable and are thus independent activities. Esterifies VLCFAs in the peroxisome matrix. The VLCFAs are actively transported into peroxisomes by a PXA1-PXA2 heterodimeric transporter in the peroxisomal membrane.</text>
</comment>
<evidence type="ECO:0000256" key="9">
    <source>
        <dbReference type="ARBA" id="ARBA00022692"/>
    </source>
</evidence>
<evidence type="ECO:0000256" key="17">
    <source>
        <dbReference type="ARBA" id="ARBA00060276"/>
    </source>
</evidence>
<evidence type="ECO:0000256" key="19">
    <source>
        <dbReference type="ARBA" id="ARBA00078285"/>
    </source>
</evidence>
<name>A0A175WBC5_9PEZI</name>
<dbReference type="Gene3D" id="3.40.50.12780">
    <property type="entry name" value="N-terminal domain of ligase-like"/>
    <property type="match status" value="1"/>
</dbReference>
<keyword evidence="6" id="KW-1003">Cell membrane</keyword>
<dbReference type="AlphaFoldDB" id="A0A175WBC5"/>
<keyword evidence="11" id="KW-0067">ATP-binding</keyword>
<evidence type="ECO:0000313" key="23">
    <source>
        <dbReference type="Proteomes" id="UP000078237"/>
    </source>
</evidence>
<evidence type="ECO:0000256" key="16">
    <source>
        <dbReference type="ARBA" id="ARBA00051585"/>
    </source>
</evidence>
<feature type="domain" description="AMP-dependent synthetase/ligase" evidence="21">
    <location>
        <begin position="61"/>
        <end position="452"/>
    </location>
</feature>
<evidence type="ECO:0000256" key="6">
    <source>
        <dbReference type="ARBA" id="ARBA00022475"/>
    </source>
</evidence>
<evidence type="ECO:0000256" key="14">
    <source>
        <dbReference type="ARBA" id="ARBA00023136"/>
    </source>
</evidence>
<dbReference type="GO" id="GO:0004467">
    <property type="term" value="F:long-chain fatty acid-CoA ligase activity"/>
    <property type="evidence" value="ECO:0007669"/>
    <property type="project" value="TreeGrafter"/>
</dbReference>
<gene>
    <name evidence="22" type="ORF">MMYC01_202151</name>
</gene>
<dbReference type="GO" id="GO:0044539">
    <property type="term" value="P:long-chain fatty acid import into cell"/>
    <property type="evidence" value="ECO:0007669"/>
    <property type="project" value="TreeGrafter"/>
</dbReference>
<comment type="caution">
    <text evidence="22">The sequence shown here is derived from an EMBL/GenBank/DDBJ whole genome shotgun (WGS) entry which is preliminary data.</text>
</comment>
<keyword evidence="7" id="KW-0436">Ligase</keyword>
<comment type="similarity">
    <text evidence="4">Belongs to the ATP-dependent AMP-binding enzyme family.</text>
</comment>
<evidence type="ECO:0000256" key="11">
    <source>
        <dbReference type="ARBA" id="ARBA00022840"/>
    </source>
</evidence>
<dbReference type="GO" id="GO:0005524">
    <property type="term" value="F:ATP binding"/>
    <property type="evidence" value="ECO:0007669"/>
    <property type="project" value="UniProtKB-KW"/>
</dbReference>
<evidence type="ECO:0000256" key="8">
    <source>
        <dbReference type="ARBA" id="ARBA00022677"/>
    </source>
</evidence>
<keyword evidence="8" id="KW-0551">Lipid droplet</keyword>
<dbReference type="InterPro" id="IPR020845">
    <property type="entry name" value="AMP-binding_CS"/>
</dbReference>
<evidence type="ECO:0000256" key="15">
    <source>
        <dbReference type="ARBA" id="ARBA00023140"/>
    </source>
</evidence>
<evidence type="ECO:0000256" key="12">
    <source>
        <dbReference type="ARBA" id="ARBA00022989"/>
    </source>
</evidence>
<dbReference type="GO" id="GO:0009898">
    <property type="term" value="C:cytoplasmic side of plasma membrane"/>
    <property type="evidence" value="ECO:0007669"/>
    <property type="project" value="TreeGrafter"/>
</dbReference>
<proteinExistence type="inferred from homology"/>
<evidence type="ECO:0000259" key="21">
    <source>
        <dbReference type="Pfam" id="PF00501"/>
    </source>
</evidence>
<dbReference type="STRING" id="100816.A0A175WBC5"/>
<evidence type="ECO:0000256" key="3">
    <source>
        <dbReference type="ARBA" id="ARBA00004651"/>
    </source>
</evidence>
<dbReference type="Gene3D" id="3.30.300.30">
    <property type="match status" value="1"/>
</dbReference>
<evidence type="ECO:0000256" key="7">
    <source>
        <dbReference type="ARBA" id="ARBA00022598"/>
    </source>
</evidence>
<dbReference type="Pfam" id="PF00501">
    <property type="entry name" value="AMP-binding"/>
    <property type="match status" value="1"/>
</dbReference>
<evidence type="ECO:0000256" key="4">
    <source>
        <dbReference type="ARBA" id="ARBA00006432"/>
    </source>
</evidence>
<dbReference type="GO" id="GO:0005778">
    <property type="term" value="C:peroxisomal membrane"/>
    <property type="evidence" value="ECO:0007669"/>
    <property type="project" value="UniProtKB-SubCell"/>
</dbReference>
<keyword evidence="10" id="KW-0547">Nucleotide-binding</keyword>
<protein>
    <recommendedName>
        <fullName evidence="18">Very long-chain fatty acid transport protein</fullName>
    </recommendedName>
    <alternativeName>
        <fullName evidence="19">Very-long-chain acyl-CoA synthetase</fullName>
    </alternativeName>
</protein>
<evidence type="ECO:0000313" key="22">
    <source>
        <dbReference type="EMBL" id="KXX81007.1"/>
    </source>
</evidence>
<keyword evidence="15" id="KW-0576">Peroxisome</keyword>
<dbReference type="VEuPathDB" id="FungiDB:MMYC01_202151"/>
<keyword evidence="13" id="KW-0445">Lipid transport</keyword>
<dbReference type="GO" id="GO:0005811">
    <property type="term" value="C:lipid droplet"/>
    <property type="evidence" value="ECO:0007669"/>
    <property type="project" value="UniProtKB-SubCell"/>
</dbReference>
<evidence type="ECO:0000256" key="20">
    <source>
        <dbReference type="SAM" id="Phobius"/>
    </source>
</evidence>
<keyword evidence="23" id="KW-1185">Reference proteome</keyword>
<dbReference type="PANTHER" id="PTHR43107:SF6">
    <property type="entry name" value="ACYL-COA SYNTHETASE FAMILY PROTEIN (CEFD1), PUTATIVE (AFU_ORTHOLOGUE AFUA_6G03630)-RELATED"/>
    <property type="match status" value="1"/>
</dbReference>
<comment type="subcellular location">
    <subcellularLocation>
        <location evidence="3">Cell membrane</location>
        <topology evidence="3">Multi-pass membrane protein</topology>
    </subcellularLocation>
    <subcellularLocation>
        <location evidence="1">Lipid droplet</location>
    </subcellularLocation>
    <subcellularLocation>
        <location evidence="2">Peroxisome membrane</location>
        <topology evidence="2">Multi-pass membrane protein</topology>
    </subcellularLocation>
</comment>
<accession>A0A175WBC5</accession>
<dbReference type="FunFam" id="3.40.50.12780:FF:000019">
    <property type="entry name" value="Long-chain fatty acid transporter"/>
    <property type="match status" value="1"/>
</dbReference>